<keyword evidence="2" id="KW-0460">Magnesium</keyword>
<organism evidence="4">
    <name type="scientific">Streptomyces sp. NBC_00180</name>
    <dbReference type="NCBI Taxonomy" id="2903632"/>
    <lineage>
        <taxon>Bacteria</taxon>
        <taxon>Bacillati</taxon>
        <taxon>Actinomycetota</taxon>
        <taxon>Actinomycetes</taxon>
        <taxon>Kitasatosporales</taxon>
        <taxon>Streptomycetaceae</taxon>
        <taxon>Streptomyces</taxon>
    </lineage>
</organism>
<dbReference type="GO" id="GO:0046872">
    <property type="term" value="F:metal ion binding"/>
    <property type="evidence" value="ECO:0007669"/>
    <property type="project" value="UniProtKB-KW"/>
</dbReference>
<dbReference type="SFLD" id="SFLDG01017">
    <property type="entry name" value="Polyprenyl_Transferase_Like"/>
    <property type="match status" value="1"/>
</dbReference>
<dbReference type="EMBL" id="CP108140">
    <property type="protein sequence ID" value="WTP91640.1"/>
    <property type="molecule type" value="Genomic_DNA"/>
</dbReference>
<protein>
    <submittedName>
        <fullName evidence="4">Family 2 encapsulin nanocompartment cargo protein polyprenyl transferase</fullName>
    </submittedName>
</protein>
<evidence type="ECO:0000256" key="3">
    <source>
        <dbReference type="RuleBase" id="RU004466"/>
    </source>
</evidence>
<sequence>MAVVPVEELRSISEARTLVAPALRDAVDRLPAPVRHIAGYHFGWWDQHGEPAESHAGKAIRAALVLLAARAVGGSAAEGVPAAVAVELVHNFSLIHDDVMDGDRTRRGRAAAWSVFGSAEAILTGDALLSLAFAVLSEADARTSSAAVASGRRGLPMLTEAVLELVEGQGQDLAFEKRDNVTLSECMAMASGKTASLLGCACGLGALFGGAEPTRIESMQRFGRDLGLAFQLVDDLLGIWGDPKATGKPACSDLFNHKKSLPVVAALMHKTGASEELAQVYLDRRPLEADQVSRVAELVEAAGGRRWAAGEAELRLQAAASHLRAVHPEAQAADELRELTQLVARRDH</sequence>
<name>A0AAU1IBV3_9ACTN</name>
<evidence type="ECO:0000313" key="4">
    <source>
        <dbReference type="EMBL" id="WTP91640.1"/>
    </source>
</evidence>
<dbReference type="InterPro" id="IPR008949">
    <property type="entry name" value="Isoprenoid_synthase_dom_sf"/>
</dbReference>
<evidence type="ECO:0000256" key="1">
    <source>
        <dbReference type="ARBA" id="ARBA00022723"/>
    </source>
</evidence>
<dbReference type="PROSITE" id="PS00444">
    <property type="entry name" value="POLYPRENYL_SYNTHASE_2"/>
    <property type="match status" value="1"/>
</dbReference>
<proteinExistence type="inferred from homology"/>
<dbReference type="NCBIfam" id="NF041169">
    <property type="entry name" value="f2_encap_cargo4"/>
    <property type="match status" value="1"/>
</dbReference>
<dbReference type="PROSITE" id="PS00723">
    <property type="entry name" value="POLYPRENYL_SYNTHASE_1"/>
    <property type="match status" value="1"/>
</dbReference>
<evidence type="ECO:0000256" key="2">
    <source>
        <dbReference type="ARBA" id="ARBA00022842"/>
    </source>
</evidence>
<dbReference type="Pfam" id="PF00348">
    <property type="entry name" value="polyprenyl_synt"/>
    <property type="match status" value="1"/>
</dbReference>
<gene>
    <name evidence="4" type="ORF">OG477_43270</name>
</gene>
<dbReference type="PANTHER" id="PTHR12001">
    <property type="entry name" value="GERANYLGERANYL PYROPHOSPHATE SYNTHASE"/>
    <property type="match status" value="1"/>
</dbReference>
<accession>A0AAU1IBV3</accession>
<keyword evidence="1" id="KW-0479">Metal-binding</keyword>
<dbReference type="SFLD" id="SFLDS00005">
    <property type="entry name" value="Isoprenoid_Synthase_Type_I"/>
    <property type="match status" value="1"/>
</dbReference>
<keyword evidence="3 4" id="KW-0808">Transferase</keyword>
<comment type="similarity">
    <text evidence="3">Belongs to the FPP/GGPP synthase family.</text>
</comment>
<dbReference type="AlphaFoldDB" id="A0AAU1IBV3"/>
<dbReference type="PANTHER" id="PTHR12001:SF86">
    <property type="entry name" value="GERANYLGERANYL DIPHOSPHATE SYNTHASE"/>
    <property type="match status" value="1"/>
</dbReference>
<dbReference type="GO" id="GO:0004659">
    <property type="term" value="F:prenyltransferase activity"/>
    <property type="evidence" value="ECO:0007669"/>
    <property type="project" value="InterPro"/>
</dbReference>
<dbReference type="SUPFAM" id="SSF48576">
    <property type="entry name" value="Terpenoid synthases"/>
    <property type="match status" value="1"/>
</dbReference>
<dbReference type="CDD" id="cd00685">
    <property type="entry name" value="Trans_IPPS_HT"/>
    <property type="match status" value="1"/>
</dbReference>
<dbReference type="GO" id="GO:0008299">
    <property type="term" value="P:isoprenoid biosynthetic process"/>
    <property type="evidence" value="ECO:0007669"/>
    <property type="project" value="InterPro"/>
</dbReference>
<dbReference type="InterPro" id="IPR033749">
    <property type="entry name" value="Polyprenyl_synt_CS"/>
</dbReference>
<reference evidence="4" key="1">
    <citation type="submission" date="2022-10" db="EMBL/GenBank/DDBJ databases">
        <title>The complete genomes of actinobacterial strains from the NBC collection.</title>
        <authorList>
            <person name="Joergensen T.S."/>
            <person name="Alvarez Arevalo M."/>
            <person name="Sterndorff E.B."/>
            <person name="Faurdal D."/>
            <person name="Vuksanovic O."/>
            <person name="Mourched A.-S."/>
            <person name="Charusanti P."/>
            <person name="Shaw S."/>
            <person name="Blin K."/>
            <person name="Weber T."/>
        </authorList>
    </citation>
    <scope>NUCLEOTIDE SEQUENCE</scope>
    <source>
        <strain evidence="4">NBC 00180</strain>
    </source>
</reference>
<dbReference type="InterPro" id="IPR000092">
    <property type="entry name" value="Polyprenyl_synt"/>
</dbReference>
<dbReference type="Gene3D" id="1.10.600.10">
    <property type="entry name" value="Farnesyl Diphosphate Synthase"/>
    <property type="match status" value="1"/>
</dbReference>